<sequence>MKVNFSIDIQAMAQSVSLFYISGKNELHVVPMLSDGNTYWLVPPFQLFEDEVKYFAYLINDHCWFCRSDFGLFDFNGVPYNDINKPHLNKDDLVVEKSLFCKKFLEPDFEPYLETKVFTNMDTLFGFWCRVTNVKQDTMIYFQLLDPKFHIHFLHFEILKQSNKTNNSRDYYFGMQVNPTLTEGIWTSRIIVNHKIISENKAEYKIYKNSYNQSPFVNSTLIIDKKA</sequence>
<dbReference type="RefSeq" id="WP_036650872.1">
    <property type="nucleotide sequence ID" value="NZ_JQCR01000002.1"/>
</dbReference>
<dbReference type="Proteomes" id="UP000029734">
    <property type="component" value="Unassembled WGS sequence"/>
</dbReference>
<gene>
    <name evidence="1" type="ORF">PWYN_10235</name>
</gene>
<reference evidence="1" key="1">
    <citation type="submission" date="2014-08" db="EMBL/GenBank/DDBJ databases">
        <authorList>
            <person name="den Bakker H.C."/>
        </authorList>
    </citation>
    <scope>NUCLEOTIDE SEQUENCE [LARGE SCALE GENOMIC DNA]</scope>
    <source>
        <strain evidence="1">DSM 18334</strain>
    </source>
</reference>
<protein>
    <submittedName>
        <fullName evidence="1">Uncharacterized protein</fullName>
    </submittedName>
</protein>
<dbReference type="EMBL" id="JQCR01000002">
    <property type="protein sequence ID" value="KGE19679.1"/>
    <property type="molecule type" value="Genomic_DNA"/>
</dbReference>
<organism evidence="1 2">
    <name type="scientific">Paenibacillus wynnii</name>
    <dbReference type="NCBI Taxonomy" id="268407"/>
    <lineage>
        <taxon>Bacteria</taxon>
        <taxon>Bacillati</taxon>
        <taxon>Bacillota</taxon>
        <taxon>Bacilli</taxon>
        <taxon>Bacillales</taxon>
        <taxon>Paenibacillaceae</taxon>
        <taxon>Paenibacillus</taxon>
    </lineage>
</organism>
<dbReference type="AlphaFoldDB" id="A0A098MAV3"/>
<name>A0A098MAV3_9BACL</name>
<dbReference type="STRING" id="268407.PWYN_10235"/>
<dbReference type="OrthoDB" id="2972493at2"/>
<evidence type="ECO:0000313" key="1">
    <source>
        <dbReference type="EMBL" id="KGE19679.1"/>
    </source>
</evidence>
<comment type="caution">
    <text evidence="1">The sequence shown here is derived from an EMBL/GenBank/DDBJ whole genome shotgun (WGS) entry which is preliminary data.</text>
</comment>
<keyword evidence="2" id="KW-1185">Reference proteome</keyword>
<reference evidence="1" key="2">
    <citation type="submission" date="2014-10" db="EMBL/GenBank/DDBJ databases">
        <title>Comparative genomics of the Paenibacillus odorifer group.</title>
        <authorList>
            <person name="Tsai Y.-C."/>
            <person name="Martin N."/>
            <person name="Korlach J."/>
            <person name="Wiedmann M."/>
        </authorList>
    </citation>
    <scope>NUCLEOTIDE SEQUENCE [LARGE SCALE GENOMIC DNA]</scope>
    <source>
        <strain evidence="1">DSM 18334</strain>
    </source>
</reference>
<accession>A0A098MAV3</accession>
<proteinExistence type="predicted"/>
<evidence type="ECO:0000313" key="2">
    <source>
        <dbReference type="Proteomes" id="UP000029734"/>
    </source>
</evidence>